<reference evidence="1 2" key="1">
    <citation type="journal article" date="2021" name="Elife">
        <title>Chloroplast acquisition without the gene transfer in kleptoplastic sea slugs, Plakobranchus ocellatus.</title>
        <authorList>
            <person name="Maeda T."/>
            <person name="Takahashi S."/>
            <person name="Yoshida T."/>
            <person name="Shimamura S."/>
            <person name="Takaki Y."/>
            <person name="Nagai Y."/>
            <person name="Toyoda A."/>
            <person name="Suzuki Y."/>
            <person name="Arimoto A."/>
            <person name="Ishii H."/>
            <person name="Satoh N."/>
            <person name="Nishiyama T."/>
            <person name="Hasebe M."/>
            <person name="Maruyama T."/>
            <person name="Minagawa J."/>
            <person name="Obokata J."/>
            <person name="Shigenobu S."/>
        </authorList>
    </citation>
    <scope>NUCLEOTIDE SEQUENCE [LARGE SCALE GENOMIC DNA]</scope>
</reference>
<comment type="caution">
    <text evidence="1">The sequence shown here is derived from an EMBL/GenBank/DDBJ whole genome shotgun (WGS) entry which is preliminary data.</text>
</comment>
<organism evidence="1 2">
    <name type="scientific">Plakobranchus ocellatus</name>
    <dbReference type="NCBI Taxonomy" id="259542"/>
    <lineage>
        <taxon>Eukaryota</taxon>
        <taxon>Metazoa</taxon>
        <taxon>Spiralia</taxon>
        <taxon>Lophotrochozoa</taxon>
        <taxon>Mollusca</taxon>
        <taxon>Gastropoda</taxon>
        <taxon>Heterobranchia</taxon>
        <taxon>Euthyneura</taxon>
        <taxon>Panpulmonata</taxon>
        <taxon>Sacoglossa</taxon>
        <taxon>Placobranchoidea</taxon>
        <taxon>Plakobranchidae</taxon>
        <taxon>Plakobranchus</taxon>
    </lineage>
</organism>
<dbReference type="Proteomes" id="UP000735302">
    <property type="component" value="Unassembled WGS sequence"/>
</dbReference>
<name>A0AAV4BHY0_9GAST</name>
<dbReference type="EMBL" id="BLXT01005122">
    <property type="protein sequence ID" value="GFO20061.1"/>
    <property type="molecule type" value="Genomic_DNA"/>
</dbReference>
<evidence type="ECO:0000313" key="1">
    <source>
        <dbReference type="EMBL" id="GFO20061.1"/>
    </source>
</evidence>
<proteinExistence type="predicted"/>
<evidence type="ECO:0000313" key="2">
    <source>
        <dbReference type="Proteomes" id="UP000735302"/>
    </source>
</evidence>
<accession>A0AAV4BHY0</accession>
<keyword evidence="2" id="KW-1185">Reference proteome</keyword>
<protein>
    <submittedName>
        <fullName evidence="1">Uncharacterized protein</fullName>
    </submittedName>
</protein>
<sequence length="114" mass="11790">MQSLTVILIYSSHSTSSGGVGGSGASESALSSAGTFLSRVRAIPPSLWPDGGPESLRSPCGLGIRNKEKWGHGNIGTAEVESYQLQGWVNRGTMVSVFALKSASEFGTASDTVD</sequence>
<dbReference type="AlphaFoldDB" id="A0AAV4BHY0"/>
<gene>
    <name evidence="1" type="ORF">PoB_004656600</name>
</gene>